<dbReference type="GO" id="GO:0005975">
    <property type="term" value="P:carbohydrate metabolic process"/>
    <property type="evidence" value="ECO:0007669"/>
    <property type="project" value="InterPro"/>
</dbReference>
<evidence type="ECO:0000256" key="6">
    <source>
        <dbReference type="RuleBase" id="RU004468"/>
    </source>
</evidence>
<dbReference type="InterPro" id="IPR033132">
    <property type="entry name" value="GH_1_N_CS"/>
</dbReference>
<dbReference type="Gene3D" id="3.20.20.80">
    <property type="entry name" value="Glycosidases"/>
    <property type="match status" value="2"/>
</dbReference>
<evidence type="ECO:0000256" key="4">
    <source>
        <dbReference type="PROSITE-ProRule" id="PRU10055"/>
    </source>
</evidence>
<name>A0AAV6Y4P3_9LAMI</name>
<feature type="active site" description="Nucleophile" evidence="4">
    <location>
        <position position="581"/>
    </location>
</feature>
<keyword evidence="2 6" id="KW-0378">Hydrolase</keyword>
<feature type="region of interest" description="Disordered" evidence="7">
    <location>
        <begin position="286"/>
        <end position="305"/>
    </location>
</feature>
<dbReference type="PANTHER" id="PTHR10353">
    <property type="entry name" value="GLYCOSYL HYDROLASE"/>
    <property type="match status" value="1"/>
</dbReference>
<dbReference type="FunFam" id="3.20.20.80:FF:000020">
    <property type="entry name" value="Beta-glucosidase 12"/>
    <property type="match status" value="1"/>
</dbReference>
<feature type="region of interest" description="Disordered" evidence="7">
    <location>
        <begin position="375"/>
        <end position="396"/>
    </location>
</feature>
<dbReference type="Pfam" id="PF00232">
    <property type="entry name" value="Glyco_hydro_1"/>
    <property type="match status" value="2"/>
</dbReference>
<evidence type="ECO:0000256" key="2">
    <source>
        <dbReference type="ARBA" id="ARBA00022801"/>
    </source>
</evidence>
<dbReference type="InterPro" id="IPR017853">
    <property type="entry name" value="GH"/>
</dbReference>
<dbReference type="AlphaFoldDB" id="A0AAV6Y4P3"/>
<reference evidence="8" key="1">
    <citation type="submission" date="2019-10" db="EMBL/GenBank/DDBJ databases">
        <authorList>
            <person name="Zhang R."/>
            <person name="Pan Y."/>
            <person name="Wang J."/>
            <person name="Ma R."/>
            <person name="Yu S."/>
        </authorList>
    </citation>
    <scope>NUCLEOTIDE SEQUENCE</scope>
    <source>
        <strain evidence="8">LA-IB0</strain>
        <tissue evidence="8">Leaf</tissue>
    </source>
</reference>
<keyword evidence="3 6" id="KW-0326">Glycosidase</keyword>
<dbReference type="GO" id="GO:0008422">
    <property type="term" value="F:beta-glucosidase activity"/>
    <property type="evidence" value="ECO:0007669"/>
    <property type="project" value="TreeGrafter"/>
</dbReference>
<evidence type="ECO:0000313" key="9">
    <source>
        <dbReference type="Proteomes" id="UP000826271"/>
    </source>
</evidence>
<feature type="region of interest" description="Disordered" evidence="7">
    <location>
        <begin position="1"/>
        <end position="32"/>
    </location>
</feature>
<dbReference type="SUPFAM" id="SSF51445">
    <property type="entry name" value="(Trans)glycosidases"/>
    <property type="match status" value="1"/>
</dbReference>
<dbReference type="PROSITE" id="PS00653">
    <property type="entry name" value="GLYCOSYL_HYDROL_F1_2"/>
    <property type="match status" value="1"/>
</dbReference>
<feature type="compositionally biased region" description="Low complexity" evidence="7">
    <location>
        <begin position="9"/>
        <end position="32"/>
    </location>
</feature>
<feature type="compositionally biased region" description="Basic and acidic residues" evidence="7">
    <location>
        <begin position="375"/>
        <end position="385"/>
    </location>
</feature>
<gene>
    <name evidence="8" type="ORF">BUALT_Bualt01G0016600</name>
</gene>
<keyword evidence="9" id="KW-1185">Reference proteome</keyword>
<feature type="region of interest" description="Disordered" evidence="7">
    <location>
        <begin position="51"/>
        <end position="70"/>
    </location>
</feature>
<sequence length="702" mass="80104">MENEYILHPTANNNSNNPAADNDNSNNPTANPTANTDDICDCKFCNPQTTDNNNNPTDDNPPTTDNNNNPTANTDDICDCDCKFCKPPTTDIDNSKISRNDFPADFIFGTGTSAYQHEGGATKGGRGISIWDKFTSNTPGRIADGSNGNLAVDMYTKFKEDTINMKKMGFDAYRLSISWSRILPGGRREAGINREGINYYNEVIDTLLANEIEPYVTLFHWDLPQCLQDEYGGFLSGNIKNDFREYAEVCFWEFGDRVKYWFTLNEPWTYSNFGYYECIFPPSAPPPETKSDHPPETEAVPSSYSSRHLSAIPSGLFEEEEEVTHRAPWNVLSSSRSQLYRRNFIRNTLRASSYVANNIGMDSYSQQYEPRDVYTVESDGAKDPNSKQQQQQHNPKDAYTVTRNLLLAHAEAVNSYRTKFQEHQGGKIGITLNGHWHEPLDEENEEDKKAATRAVDFMLGWFLEPIVKGRYPQSMIDYAGENLAKISEDEFKMIKGSIDFLGLNYYTTFYAKNTPSNPEVLEGYKKDQHLKALTKRGDCDIGDHNEGSWVYIVPRGIYGLLKHVNDTYNDDQKLPPIYITENGINEKYNPKLTVGEACVDPTRVKYYQDHLAFVLQAVNEKMKIKGYFAWSYSDNFEWAEGYESRFGIMYVDYKNDNARHPKDSALWFAKFLKKDLGAYKLTRKLKDTKHNKPEKLVKATKP</sequence>
<dbReference type="PROSITE" id="PS00572">
    <property type="entry name" value="GLYCOSYL_HYDROL_F1_1"/>
    <property type="match status" value="1"/>
</dbReference>
<evidence type="ECO:0000256" key="1">
    <source>
        <dbReference type="ARBA" id="ARBA00010838"/>
    </source>
</evidence>
<dbReference type="PANTHER" id="PTHR10353:SF137">
    <property type="entry name" value="MYROSINASE 3-RELATED"/>
    <property type="match status" value="1"/>
</dbReference>
<protein>
    <recommendedName>
        <fullName evidence="10">Beta-glucosidase</fullName>
    </recommendedName>
</protein>
<dbReference type="PRINTS" id="PR00131">
    <property type="entry name" value="GLHYDRLASE1"/>
</dbReference>
<comment type="similarity">
    <text evidence="1 5">Belongs to the glycosyl hydrolase 1 family.</text>
</comment>
<dbReference type="Proteomes" id="UP000826271">
    <property type="component" value="Unassembled WGS sequence"/>
</dbReference>
<evidence type="ECO:0000256" key="5">
    <source>
        <dbReference type="RuleBase" id="RU003690"/>
    </source>
</evidence>
<proteinExistence type="inferred from homology"/>
<dbReference type="InterPro" id="IPR001360">
    <property type="entry name" value="Glyco_hydro_1"/>
</dbReference>
<evidence type="ECO:0000313" key="8">
    <source>
        <dbReference type="EMBL" id="KAG8389804.1"/>
    </source>
</evidence>
<evidence type="ECO:0000256" key="7">
    <source>
        <dbReference type="SAM" id="MobiDB-lite"/>
    </source>
</evidence>
<comment type="caution">
    <text evidence="8">The sequence shown here is derived from an EMBL/GenBank/DDBJ whole genome shotgun (WGS) entry which is preliminary data.</text>
</comment>
<accession>A0AAV6Y4P3</accession>
<organism evidence="8 9">
    <name type="scientific">Buddleja alternifolia</name>
    <dbReference type="NCBI Taxonomy" id="168488"/>
    <lineage>
        <taxon>Eukaryota</taxon>
        <taxon>Viridiplantae</taxon>
        <taxon>Streptophyta</taxon>
        <taxon>Embryophyta</taxon>
        <taxon>Tracheophyta</taxon>
        <taxon>Spermatophyta</taxon>
        <taxon>Magnoliopsida</taxon>
        <taxon>eudicotyledons</taxon>
        <taxon>Gunneridae</taxon>
        <taxon>Pentapetalae</taxon>
        <taxon>asterids</taxon>
        <taxon>lamiids</taxon>
        <taxon>Lamiales</taxon>
        <taxon>Scrophulariaceae</taxon>
        <taxon>Buddlejeae</taxon>
        <taxon>Buddleja</taxon>
    </lineage>
</organism>
<dbReference type="EMBL" id="WHWC01000001">
    <property type="protein sequence ID" value="KAG8389804.1"/>
    <property type="molecule type" value="Genomic_DNA"/>
</dbReference>
<evidence type="ECO:0000256" key="3">
    <source>
        <dbReference type="ARBA" id="ARBA00023295"/>
    </source>
</evidence>
<evidence type="ECO:0008006" key="10">
    <source>
        <dbReference type="Google" id="ProtNLM"/>
    </source>
</evidence>
<dbReference type="InterPro" id="IPR018120">
    <property type="entry name" value="Glyco_hydro_1_AS"/>
</dbReference>